<gene>
    <name evidence="2" type="ORF">BJY22_006752</name>
</gene>
<sequence>MPTAHSTEPFVVKRHGLGTTKTALALGTVVFGLMVLLTLTIVVVQAIRGASIREPLEAVWLAWGGTPLILAVGLPVLLLVGVITALEERREDDADDVLLTVDDAGIYLGGEQPRTIPWREIRGVCRLEHQEAEETWEPRLVVMLVDEEALPRSTKAWGPSCPWPGTHDLLSRPLPYAALATAVASRAPHVPVTDRGRVAD</sequence>
<feature type="transmembrane region" description="Helical" evidence="1">
    <location>
        <begin position="23"/>
        <end position="47"/>
    </location>
</feature>
<dbReference type="EMBL" id="JAASRO010000001">
    <property type="protein sequence ID" value="NIK61035.1"/>
    <property type="molecule type" value="Genomic_DNA"/>
</dbReference>
<keyword evidence="3" id="KW-1185">Reference proteome</keyword>
<feature type="transmembrane region" description="Helical" evidence="1">
    <location>
        <begin position="59"/>
        <end position="80"/>
    </location>
</feature>
<evidence type="ECO:0000313" key="3">
    <source>
        <dbReference type="Proteomes" id="UP000555407"/>
    </source>
</evidence>
<keyword evidence="1" id="KW-0812">Transmembrane</keyword>
<accession>A0A7X5VGV4</accession>
<evidence type="ECO:0000256" key="1">
    <source>
        <dbReference type="SAM" id="Phobius"/>
    </source>
</evidence>
<reference evidence="2 3" key="1">
    <citation type="submission" date="2020-03" db="EMBL/GenBank/DDBJ databases">
        <title>Sequencing the genomes of 1000 actinobacteria strains.</title>
        <authorList>
            <person name="Klenk H.-P."/>
        </authorList>
    </citation>
    <scope>NUCLEOTIDE SEQUENCE [LARGE SCALE GENOMIC DNA]</scope>
    <source>
        <strain evidence="2 3">DSM 45490</strain>
    </source>
</reference>
<dbReference type="Proteomes" id="UP000555407">
    <property type="component" value="Unassembled WGS sequence"/>
</dbReference>
<keyword evidence="1" id="KW-1133">Transmembrane helix</keyword>
<dbReference type="AlphaFoldDB" id="A0A7X5VGV4"/>
<name>A0A7X5VGV4_9ACTN</name>
<evidence type="ECO:0000313" key="2">
    <source>
        <dbReference type="EMBL" id="NIK61035.1"/>
    </source>
</evidence>
<protein>
    <submittedName>
        <fullName evidence="2">Uncharacterized protein</fullName>
    </submittedName>
</protein>
<dbReference type="RefSeq" id="WP_167215104.1">
    <property type="nucleotide sequence ID" value="NZ_JAASRO010000001.1"/>
</dbReference>
<organism evidence="2 3">
    <name type="scientific">Kribbella shirazensis</name>
    <dbReference type="NCBI Taxonomy" id="1105143"/>
    <lineage>
        <taxon>Bacteria</taxon>
        <taxon>Bacillati</taxon>
        <taxon>Actinomycetota</taxon>
        <taxon>Actinomycetes</taxon>
        <taxon>Propionibacteriales</taxon>
        <taxon>Kribbellaceae</taxon>
        <taxon>Kribbella</taxon>
    </lineage>
</organism>
<proteinExistence type="predicted"/>
<keyword evidence="1" id="KW-0472">Membrane</keyword>
<comment type="caution">
    <text evidence="2">The sequence shown here is derived from an EMBL/GenBank/DDBJ whole genome shotgun (WGS) entry which is preliminary data.</text>
</comment>